<protein>
    <submittedName>
        <fullName evidence="3">SCP-like protein</fullName>
    </submittedName>
</protein>
<dbReference type="RefSeq" id="WP_008901593.1">
    <property type="nucleotide sequence ID" value="NZ_GL397071.1"/>
</dbReference>
<dbReference type="InterPro" id="IPR014044">
    <property type="entry name" value="CAP_dom"/>
</dbReference>
<evidence type="ECO:0000313" key="3">
    <source>
        <dbReference type="EMBL" id="EFM25565.1"/>
    </source>
</evidence>
<keyword evidence="4" id="KW-1185">Reference proteome</keyword>
<dbReference type="CDD" id="cd05379">
    <property type="entry name" value="CAP_bacterial"/>
    <property type="match status" value="1"/>
</dbReference>
<feature type="chain" id="PRO_5003138087" evidence="1">
    <location>
        <begin position="27"/>
        <end position="179"/>
    </location>
</feature>
<sequence length="179" mass="20521">MKNINIKKLLFAIILSIFILPLNIYAAGNANKDINKKAQAIIKTSDKKMFCGNSKDFTKKLNDYRKSKGMPAIKESKELNEIAMARCVEELNKYIKTGDADHNSPSNINDTYAENLRMGKYFDEKPYTNVDDYCIKRWSNSKEHNENLLDKEYKTIGYASVKMTVDGATYEISIYIANF</sequence>
<evidence type="ECO:0000256" key="1">
    <source>
        <dbReference type="SAM" id="SignalP"/>
    </source>
</evidence>
<dbReference type="Gene3D" id="3.40.33.10">
    <property type="entry name" value="CAP"/>
    <property type="match status" value="1"/>
</dbReference>
<accession>E0NKT9</accession>
<dbReference type="InterPro" id="IPR035940">
    <property type="entry name" value="CAP_sf"/>
</dbReference>
<dbReference type="HOGENOM" id="CLU_1502119_0_0_9"/>
<reference evidence="3 4" key="1">
    <citation type="submission" date="2010-07" db="EMBL/GenBank/DDBJ databases">
        <authorList>
            <person name="Muzny D."/>
            <person name="Qin X."/>
            <person name="Deng J."/>
            <person name="Jiang H."/>
            <person name="Liu Y."/>
            <person name="Qu J."/>
            <person name="Song X.-Z."/>
            <person name="Zhang L."/>
            <person name="Thornton R."/>
            <person name="Coyle M."/>
            <person name="Francisco L."/>
            <person name="Jackson L."/>
            <person name="Javaid M."/>
            <person name="Korchina V."/>
            <person name="Kovar C."/>
            <person name="Mata R."/>
            <person name="Mathew T."/>
            <person name="Ngo R."/>
            <person name="Nguyen L."/>
            <person name="Nguyen N."/>
            <person name="Okwuonu G."/>
            <person name="Ongeri F."/>
            <person name="Pham C."/>
            <person name="Simmons D."/>
            <person name="Wilczek-Boney K."/>
            <person name="Hale W."/>
            <person name="Jakkamsetti A."/>
            <person name="Pham P."/>
            <person name="Ruth R."/>
            <person name="San Lucas F."/>
            <person name="Warren J."/>
            <person name="Zhang J."/>
            <person name="Zhao Z."/>
            <person name="Zhou C."/>
            <person name="Zhu D."/>
            <person name="Lee S."/>
            <person name="Bess C."/>
            <person name="Blankenburg K."/>
            <person name="Forbes L."/>
            <person name="Fu Q."/>
            <person name="Gubbala S."/>
            <person name="Hirani K."/>
            <person name="Jayaseelan J.C."/>
            <person name="Lara F."/>
            <person name="Munidasa M."/>
            <person name="Palculict T."/>
            <person name="Patil S."/>
            <person name="Pu L.-L."/>
            <person name="Saada N."/>
            <person name="Tang L."/>
            <person name="Weissenberger G."/>
            <person name="Zhu Y."/>
            <person name="Hemphill L."/>
            <person name="Shang Y."/>
            <person name="Youmans B."/>
            <person name="Ayvaz T."/>
            <person name="Ross M."/>
            <person name="Santibanez J."/>
            <person name="Aqrawi P."/>
            <person name="Gross S."/>
            <person name="Joshi V."/>
            <person name="Fowler G."/>
            <person name="Nazareth L."/>
            <person name="Reid J."/>
            <person name="Worley K."/>
            <person name="Petrosino J."/>
            <person name="Highlander S."/>
            <person name="Gibbs R."/>
        </authorList>
    </citation>
    <scope>NUCLEOTIDE SEQUENCE [LARGE SCALE GENOMIC DNA]</scope>
    <source>
        <strain evidence="3 4">ATCC BAA-1640</strain>
    </source>
</reference>
<dbReference type="AlphaFoldDB" id="E0NKT9"/>
<name>E0NKT9_9FIRM</name>
<dbReference type="Proteomes" id="UP000003280">
    <property type="component" value="Unassembled WGS sequence"/>
</dbReference>
<gene>
    <name evidence="3" type="ORF">HMPREF9225_0778</name>
</gene>
<evidence type="ECO:0000313" key="4">
    <source>
        <dbReference type="Proteomes" id="UP000003280"/>
    </source>
</evidence>
<proteinExistence type="predicted"/>
<feature type="domain" description="SCP" evidence="2">
    <location>
        <begin position="60"/>
        <end position="163"/>
    </location>
</feature>
<organism evidence="3 4">
    <name type="scientific">Peptoniphilus duerdenii ATCC BAA-1640</name>
    <dbReference type="NCBI Taxonomy" id="862517"/>
    <lineage>
        <taxon>Bacteria</taxon>
        <taxon>Bacillati</taxon>
        <taxon>Bacillota</taxon>
        <taxon>Tissierellia</taxon>
        <taxon>Tissierellales</taxon>
        <taxon>Peptoniphilaceae</taxon>
        <taxon>Peptoniphilus</taxon>
    </lineage>
</organism>
<feature type="signal peptide" evidence="1">
    <location>
        <begin position="1"/>
        <end position="26"/>
    </location>
</feature>
<keyword evidence="1" id="KW-0732">Signal</keyword>
<comment type="caution">
    <text evidence="3">The sequence shown here is derived from an EMBL/GenBank/DDBJ whole genome shotgun (WGS) entry which is preliminary data.</text>
</comment>
<dbReference type="EMBL" id="AEEH01000031">
    <property type="protein sequence ID" value="EFM25565.1"/>
    <property type="molecule type" value="Genomic_DNA"/>
</dbReference>
<dbReference type="SUPFAM" id="SSF55797">
    <property type="entry name" value="PR-1-like"/>
    <property type="match status" value="1"/>
</dbReference>
<dbReference type="Pfam" id="PF00188">
    <property type="entry name" value="CAP"/>
    <property type="match status" value="1"/>
</dbReference>
<evidence type="ECO:0000259" key="2">
    <source>
        <dbReference type="Pfam" id="PF00188"/>
    </source>
</evidence>
<dbReference type="OrthoDB" id="1699223at2"/>